<dbReference type="Gene3D" id="3.30.572.10">
    <property type="entry name" value="Thymidylate synthase/dCMP hydroxymethylase domain"/>
    <property type="match status" value="1"/>
</dbReference>
<protein>
    <recommendedName>
        <fullName evidence="1 6">Thymidylate synthase</fullName>
        <shortName evidence="6">TS</shortName>
        <shortName evidence="6">TSase</shortName>
        <ecNumber evidence="1 6">2.1.1.45</ecNumber>
    </recommendedName>
</protein>
<feature type="binding site" description="in other chain" evidence="6">
    <location>
        <position position="201"/>
    </location>
    <ligand>
        <name>dUMP</name>
        <dbReference type="ChEBI" id="CHEBI:246422"/>
        <note>ligand shared between dimeric partners</note>
    </ligand>
</feature>
<dbReference type="UniPathway" id="UPA00575"/>
<dbReference type="Pfam" id="PF00303">
    <property type="entry name" value="Thymidylat_synt"/>
    <property type="match status" value="1"/>
</dbReference>
<dbReference type="InterPro" id="IPR020940">
    <property type="entry name" value="Thymidylate_synthase_AS"/>
</dbReference>
<organism evidence="9 10">
    <name type="scientific">Mycoplasma todarodis</name>
    <dbReference type="NCBI Taxonomy" id="1937191"/>
    <lineage>
        <taxon>Bacteria</taxon>
        <taxon>Bacillati</taxon>
        <taxon>Mycoplasmatota</taxon>
        <taxon>Mollicutes</taxon>
        <taxon>Mycoplasmataceae</taxon>
        <taxon>Mycoplasma</taxon>
    </lineage>
</organism>
<feature type="binding site" description="in other chain" evidence="6">
    <location>
        <begin position="231"/>
        <end position="233"/>
    </location>
    <ligand>
        <name>dUMP</name>
        <dbReference type="ChEBI" id="CHEBI:246422"/>
        <note>ligand shared between dimeric partners</note>
    </ligand>
</feature>
<dbReference type="EC" id="2.1.1.45" evidence="1 6"/>
<dbReference type="PROSITE" id="PS00091">
    <property type="entry name" value="THYMIDYLATE_SYNTHASE"/>
    <property type="match status" value="1"/>
</dbReference>
<reference evidence="9 10" key="1">
    <citation type="submission" date="2018-02" db="EMBL/GenBank/DDBJ databases">
        <title>Mycoplasma marinum and Mycoplasma todarodis sp. nov., moderately halophilic and psychrotolerant mycoplasmas isolated from cephalopods.</title>
        <authorList>
            <person name="Viver T."/>
        </authorList>
    </citation>
    <scope>NUCLEOTIDE SEQUENCE [LARGE SCALE GENOMIC DNA]</scope>
    <source>
        <strain evidence="9 10">5H</strain>
    </source>
</reference>
<feature type="binding site" evidence="6">
    <location>
        <begin position="150"/>
        <end position="151"/>
    </location>
    <ligand>
        <name>dUMP</name>
        <dbReference type="ChEBI" id="CHEBI:246422"/>
        <note>ligand shared between dimeric partners</note>
    </ligand>
</feature>
<dbReference type="GO" id="GO:0004799">
    <property type="term" value="F:thymidylate synthase activity"/>
    <property type="evidence" value="ECO:0007669"/>
    <property type="project" value="UniProtKB-UniRule"/>
</dbReference>
<keyword evidence="4 6" id="KW-0808">Transferase</keyword>
<comment type="function">
    <text evidence="6">Catalyzes the reductive methylation of 2'-deoxyuridine-5'-monophosphate (dUMP) to 2'-deoxythymidine-5'-monophosphate (dTMP) while utilizing 5,10-methylenetetrahydrofolate (mTHF) as the methyl donor and reductant in the reaction, yielding dihydrofolate (DHF) as a by-product. This enzymatic reaction provides an intracellular de novo source of dTMP, an essential precursor for DNA biosynthesis.</text>
</comment>
<dbReference type="FunFam" id="3.30.572.10:FF:000013">
    <property type="entry name" value="Thymidylate synthase"/>
    <property type="match status" value="1"/>
</dbReference>
<keyword evidence="5 6" id="KW-0545">Nucleotide biosynthesis</keyword>
<feature type="binding site" description="in other chain" evidence="6">
    <location>
        <position position="21"/>
    </location>
    <ligand>
        <name>dUMP</name>
        <dbReference type="ChEBI" id="CHEBI:246422"/>
        <note>ligand shared between dimeric partners</note>
    </ligand>
</feature>
<dbReference type="NCBIfam" id="NF002496">
    <property type="entry name" value="PRK01827.1-2"/>
    <property type="match status" value="1"/>
</dbReference>
<dbReference type="InterPro" id="IPR000398">
    <property type="entry name" value="Thymidylate_synthase"/>
</dbReference>
<dbReference type="GO" id="GO:0006231">
    <property type="term" value="P:dTMP biosynthetic process"/>
    <property type="evidence" value="ECO:0007669"/>
    <property type="project" value="UniProtKB-UniRule"/>
</dbReference>
<evidence type="ECO:0000313" key="10">
    <source>
        <dbReference type="Proteomes" id="UP000291072"/>
    </source>
</evidence>
<dbReference type="GO" id="GO:0032259">
    <property type="term" value="P:methylation"/>
    <property type="evidence" value="ECO:0007669"/>
    <property type="project" value="UniProtKB-KW"/>
</dbReference>
<dbReference type="GO" id="GO:0006235">
    <property type="term" value="P:dTTP biosynthetic process"/>
    <property type="evidence" value="ECO:0007669"/>
    <property type="project" value="UniProtKB-UniRule"/>
</dbReference>
<dbReference type="OrthoDB" id="9774633at2"/>
<proteinExistence type="inferred from homology"/>
<comment type="catalytic activity">
    <reaction evidence="6">
        <text>dUMP + (6R)-5,10-methylene-5,6,7,8-tetrahydrofolate = 7,8-dihydrofolate + dTMP</text>
        <dbReference type="Rhea" id="RHEA:12104"/>
        <dbReference type="ChEBI" id="CHEBI:15636"/>
        <dbReference type="ChEBI" id="CHEBI:57451"/>
        <dbReference type="ChEBI" id="CHEBI:63528"/>
        <dbReference type="ChEBI" id="CHEBI:246422"/>
        <dbReference type="EC" id="2.1.1.45"/>
    </reaction>
</comment>
<gene>
    <name evidence="6" type="primary">thyA</name>
    <name evidence="9" type="ORF">C4B25_01725</name>
</gene>
<evidence type="ECO:0000256" key="1">
    <source>
        <dbReference type="ARBA" id="ARBA00011947"/>
    </source>
</evidence>
<evidence type="ECO:0000256" key="3">
    <source>
        <dbReference type="ARBA" id="ARBA00022603"/>
    </source>
</evidence>
<comment type="subunit">
    <text evidence="6">Homodimer.</text>
</comment>
<evidence type="ECO:0000256" key="4">
    <source>
        <dbReference type="ARBA" id="ARBA00022679"/>
    </source>
</evidence>
<evidence type="ECO:0000256" key="6">
    <source>
        <dbReference type="HAMAP-Rule" id="MF_00008"/>
    </source>
</evidence>
<dbReference type="Proteomes" id="UP000291072">
    <property type="component" value="Unassembled WGS sequence"/>
</dbReference>
<keyword evidence="2 6" id="KW-0963">Cytoplasm</keyword>
<dbReference type="EMBL" id="PSZP01000008">
    <property type="protein sequence ID" value="TCG11396.1"/>
    <property type="molecule type" value="Genomic_DNA"/>
</dbReference>
<evidence type="ECO:0000256" key="5">
    <source>
        <dbReference type="ARBA" id="ARBA00022727"/>
    </source>
</evidence>
<keyword evidence="10" id="KW-1185">Reference proteome</keyword>
<feature type="binding site" description="in other chain" evidence="6">
    <location>
        <begin position="190"/>
        <end position="193"/>
    </location>
    <ligand>
        <name>dUMP</name>
        <dbReference type="ChEBI" id="CHEBI:246422"/>
        <note>ligand shared between dimeric partners</note>
    </ligand>
</feature>
<keyword evidence="3 6" id="KW-0489">Methyltransferase</keyword>
<comment type="similarity">
    <text evidence="6">Belongs to the thymidylate synthase family. Bacterial-type ThyA subfamily.</text>
</comment>
<dbReference type="NCBIfam" id="TIGR03284">
    <property type="entry name" value="thym_sym"/>
    <property type="match status" value="1"/>
</dbReference>
<dbReference type="InterPro" id="IPR045097">
    <property type="entry name" value="Thymidate_synth/dCMP_Mease"/>
</dbReference>
<dbReference type="HAMAP" id="MF_00008">
    <property type="entry name" value="Thymidy_synth_bact"/>
    <property type="match status" value="1"/>
</dbReference>
<dbReference type="PANTHER" id="PTHR11548">
    <property type="entry name" value="THYMIDYLATE SYNTHASE 1"/>
    <property type="match status" value="1"/>
</dbReference>
<dbReference type="InterPro" id="IPR023451">
    <property type="entry name" value="Thymidate_synth/dCMP_Mease_dom"/>
</dbReference>
<dbReference type="InterPro" id="IPR036926">
    <property type="entry name" value="Thymidate_synth/dCMP_Mease_sf"/>
</dbReference>
<dbReference type="GO" id="GO:0005829">
    <property type="term" value="C:cytosol"/>
    <property type="evidence" value="ECO:0007669"/>
    <property type="project" value="TreeGrafter"/>
</dbReference>
<comment type="subcellular location">
    <subcellularLocation>
        <location evidence="6">Cytoplasm</location>
    </subcellularLocation>
</comment>
<sequence length="288" mass="33445">MKQYLTLIEEILETGSKKDDRTGTGTISKFATQRRYDLTKGFPLLTTKKVFWKAVVHELLWFINGDTNIKYLVDNGVRIWNEWPYESFKNSDEYNNETQAEFVEKIKTDEEFAKKYGELGPVYGKQWRDFEGVDQLANVIEQIKVNPDSRRLIVSSWNPPHIESMALPPCHAFFQFFVNNGELSLQLYQRSADVFLGVPFNIASYSLLLMMVAQVTGLKAKEFIHTTGDTHIYSNHIEQVNEQLSRKPKELPRVELNKNIKSLFDFTFDDIELHDYDPHPLIRGKVAV</sequence>
<evidence type="ECO:0000256" key="7">
    <source>
        <dbReference type="PROSITE-ProRule" id="PRU10016"/>
    </source>
</evidence>
<comment type="caution">
    <text evidence="9">The sequence shown here is derived from an EMBL/GenBank/DDBJ whole genome shotgun (WGS) entry which is preliminary data.</text>
</comment>
<comment type="pathway">
    <text evidence="6">Pyrimidine metabolism; dTTP biosynthesis.</text>
</comment>
<name>A0A4R0XL66_9MOLU</name>
<comment type="caution">
    <text evidence="6">Lacks conserved residue(s) required for the propagation of feature annotation.</text>
</comment>
<dbReference type="PRINTS" id="PR00108">
    <property type="entry name" value="THYMDSNTHASE"/>
</dbReference>
<dbReference type="PANTHER" id="PTHR11548:SF9">
    <property type="entry name" value="THYMIDYLATE SYNTHASE"/>
    <property type="match status" value="1"/>
</dbReference>
<dbReference type="CDD" id="cd00351">
    <property type="entry name" value="TS_Pyrimidine_HMase"/>
    <property type="match status" value="1"/>
</dbReference>
<feature type="active site" evidence="7">
    <location>
        <position position="170"/>
    </location>
</feature>
<dbReference type="SUPFAM" id="SSF55831">
    <property type="entry name" value="Thymidylate synthase/dCMP hydroxymethylase"/>
    <property type="match status" value="1"/>
</dbReference>
<evidence type="ECO:0000259" key="8">
    <source>
        <dbReference type="Pfam" id="PF00303"/>
    </source>
</evidence>
<dbReference type="AlphaFoldDB" id="A0A4R0XL66"/>
<feature type="domain" description="Thymidylate synthase/dCMP hydroxymethylase" evidence="8">
    <location>
        <begin position="2"/>
        <end position="288"/>
    </location>
</feature>
<accession>A0A4R0XL66</accession>
<evidence type="ECO:0000256" key="2">
    <source>
        <dbReference type="ARBA" id="ARBA00022490"/>
    </source>
</evidence>
<dbReference type="RefSeq" id="WP_131613336.1">
    <property type="nucleotide sequence ID" value="NZ_PSZP01000008.1"/>
</dbReference>
<evidence type="ECO:0000313" key="9">
    <source>
        <dbReference type="EMBL" id="TCG11396.1"/>
    </source>
</evidence>
<feature type="binding site" evidence="6">
    <location>
        <position position="287"/>
    </location>
    <ligand>
        <name>(6R)-5,10-methylene-5,6,7,8-tetrahydrofolate</name>
        <dbReference type="ChEBI" id="CHEBI:15636"/>
    </ligand>
</feature>
<feature type="active site" description="Nucleophile" evidence="6">
    <location>
        <position position="170"/>
    </location>
</feature>
<feature type="binding site" evidence="6">
    <location>
        <position position="193"/>
    </location>
    <ligand>
        <name>(6R)-5,10-methylene-5,6,7,8-tetrahydrofolate</name>
        <dbReference type="ChEBI" id="CHEBI:15636"/>
    </ligand>
</feature>